<name>A0A2T0RCY2_9ACTN</name>
<keyword evidence="3 7" id="KW-0058">Aromatic hydrocarbons catabolism</keyword>
<dbReference type="SUPFAM" id="SSF51569">
    <property type="entry name" value="Aldolase"/>
    <property type="match status" value="1"/>
</dbReference>
<dbReference type="InterPro" id="IPR017629">
    <property type="entry name" value="4OH_2_O-val_aldolase"/>
</dbReference>
<dbReference type="PROSITE" id="PS50991">
    <property type="entry name" value="PYR_CT"/>
    <property type="match status" value="1"/>
</dbReference>
<feature type="binding site" evidence="7">
    <location>
        <position position="195"/>
    </location>
    <ligand>
        <name>Mn(2+)</name>
        <dbReference type="ChEBI" id="CHEBI:29035"/>
    </ligand>
</feature>
<dbReference type="GO" id="GO:0030145">
    <property type="term" value="F:manganese ion binding"/>
    <property type="evidence" value="ECO:0007669"/>
    <property type="project" value="UniProtKB-UniRule"/>
</dbReference>
<evidence type="ECO:0000256" key="5">
    <source>
        <dbReference type="ARBA" id="ARBA00023239"/>
    </source>
</evidence>
<dbReference type="InterPro" id="IPR012425">
    <property type="entry name" value="DmpG_comm"/>
</dbReference>
<feature type="active site" description="Proton acceptor" evidence="7">
    <location>
        <position position="17"/>
    </location>
</feature>
<dbReference type="EC" id="4.1.3.39" evidence="7 8"/>
<dbReference type="Pfam" id="PF07836">
    <property type="entry name" value="DmpG_comm"/>
    <property type="match status" value="1"/>
</dbReference>
<dbReference type="HAMAP" id="MF_01656">
    <property type="entry name" value="HOA"/>
    <property type="match status" value="1"/>
</dbReference>
<dbReference type="Proteomes" id="UP000239209">
    <property type="component" value="Unassembled WGS sequence"/>
</dbReference>
<feature type="domain" description="Pyruvate carboxyltransferase" evidence="9">
    <location>
        <begin position="5"/>
        <end position="256"/>
    </location>
</feature>
<dbReference type="Gene3D" id="3.20.20.70">
    <property type="entry name" value="Aldolase class I"/>
    <property type="match status" value="1"/>
</dbReference>
<comment type="caution">
    <text evidence="7">Lacks conserved residue(s) required for the propagation of feature annotation.</text>
</comment>
<dbReference type="RefSeq" id="WP_106131312.1">
    <property type="nucleotide sequence ID" value="NZ_PVZG01000040.1"/>
</dbReference>
<feature type="binding site" evidence="7">
    <location>
        <position position="14"/>
    </location>
    <ligand>
        <name>Mn(2+)</name>
        <dbReference type="ChEBI" id="CHEBI:29035"/>
    </ligand>
</feature>
<evidence type="ECO:0000313" key="11">
    <source>
        <dbReference type="Proteomes" id="UP000239209"/>
    </source>
</evidence>
<dbReference type="InterPro" id="IPR013785">
    <property type="entry name" value="Aldolase_TIM"/>
</dbReference>
<sequence length="348" mass="36369">MSVKLQICDSTLRDGNHAVAHQLGRADISAYARAAEAAGVDVLEVGHGNGLGASSIQVGIAAISDAEMLGAAKAELRNSRLGVLSIPGFASVERDLKPALDCGVDEVRVGAHCTEADVTRQQITMLRSMGVRVKGLLLMSHMASAGKLVEQAGLMQEYGAEAVVLMDSAGAYTPEMVREKVGELVEKLDIAIGFHAHNNLGLSVINSITAIRAGASIVDVTARGFGAGAGNAPIELVAANLHVEQIEARIKLFGALDAADTAEERFVKHVPTNDSVTIASGIAGVFSGFAAPVRRASRRFGADPREILLELGRRRVVAGQEDTIIEVAMALAAERASADVTHAFADHI</sequence>
<comment type="catalytic activity">
    <reaction evidence="6">
        <text>(S)-4-hydroxy-2-oxohexanoate = propanal + pyruvate</text>
        <dbReference type="Rhea" id="RHEA:36003"/>
        <dbReference type="ChEBI" id="CHEBI:15361"/>
        <dbReference type="ChEBI" id="CHEBI:17153"/>
        <dbReference type="ChEBI" id="CHEBI:73142"/>
        <dbReference type="EC" id="4.1.3.43"/>
    </reaction>
    <physiologicalReaction direction="left-to-right" evidence="6">
        <dbReference type="Rhea" id="RHEA:36004"/>
    </physiologicalReaction>
</comment>
<keyword evidence="4 7" id="KW-0464">Manganese</keyword>
<comment type="similarity">
    <text evidence="1 7">Belongs to the 4-hydroxy-2-oxovalerate aldolase family.</text>
</comment>
<protein>
    <recommendedName>
        <fullName evidence="7 8">4-hydroxy-2-oxovalerate aldolase</fullName>
        <shortName evidence="7">HOA</shortName>
        <ecNumber evidence="7 8">4.1.3.39</ecNumber>
    </recommendedName>
    <alternativeName>
        <fullName evidence="7">4-hydroxy-2-keto-pentanoic acid aldolase</fullName>
    </alternativeName>
    <alternativeName>
        <fullName evidence="7">4-hydroxy-2-oxopentanoate aldolase</fullName>
    </alternativeName>
</protein>
<dbReference type="PANTHER" id="PTHR10277:SF9">
    <property type="entry name" value="2-ISOPROPYLMALATE SYNTHASE 1, CHLOROPLASTIC-RELATED"/>
    <property type="match status" value="1"/>
</dbReference>
<accession>A0A2T0RCY2</accession>
<feature type="binding site" evidence="7">
    <location>
        <begin position="13"/>
        <end position="14"/>
    </location>
    <ligand>
        <name>substrate</name>
    </ligand>
</feature>
<dbReference type="AlphaFoldDB" id="A0A2T0RCY2"/>
<dbReference type="OrthoDB" id="9803573at2"/>
<dbReference type="Pfam" id="PF00682">
    <property type="entry name" value="HMGL-like"/>
    <property type="match status" value="1"/>
</dbReference>
<keyword evidence="11" id="KW-1185">Reference proteome</keyword>
<dbReference type="InterPro" id="IPR000891">
    <property type="entry name" value="PYR_CT"/>
</dbReference>
<gene>
    <name evidence="10" type="ORF">CLV70_1407</name>
</gene>
<evidence type="ECO:0000256" key="7">
    <source>
        <dbReference type="HAMAP-Rule" id="MF_01656"/>
    </source>
</evidence>
<proteinExistence type="inferred from homology"/>
<keyword evidence="5 7" id="KW-0456">Lyase</keyword>
<dbReference type="GO" id="GO:0009098">
    <property type="term" value="P:L-leucine biosynthetic process"/>
    <property type="evidence" value="ECO:0007669"/>
    <property type="project" value="TreeGrafter"/>
</dbReference>
<dbReference type="InterPro" id="IPR050073">
    <property type="entry name" value="2-IPM_HCS-like"/>
</dbReference>
<dbReference type="SUPFAM" id="SSF89000">
    <property type="entry name" value="post-HMGL domain-like"/>
    <property type="match status" value="1"/>
</dbReference>
<evidence type="ECO:0000313" key="10">
    <source>
        <dbReference type="EMBL" id="PRY18999.1"/>
    </source>
</evidence>
<dbReference type="EMBL" id="PVZG01000040">
    <property type="protein sequence ID" value="PRY18999.1"/>
    <property type="molecule type" value="Genomic_DNA"/>
</dbReference>
<evidence type="ECO:0000259" key="9">
    <source>
        <dbReference type="PROSITE" id="PS50991"/>
    </source>
</evidence>
<feature type="binding site" evidence="7">
    <location>
        <position position="195"/>
    </location>
    <ligand>
        <name>substrate</name>
    </ligand>
</feature>
<feature type="binding site" evidence="7">
    <location>
        <position position="168"/>
    </location>
    <ligand>
        <name>substrate</name>
    </ligand>
</feature>
<comment type="caution">
    <text evidence="10">The sequence shown here is derived from an EMBL/GenBank/DDBJ whole genome shotgun (WGS) entry which is preliminary data.</text>
</comment>
<dbReference type="NCBIfam" id="NF006049">
    <property type="entry name" value="PRK08195.1"/>
    <property type="match status" value="1"/>
</dbReference>
<dbReference type="NCBIfam" id="TIGR03217">
    <property type="entry name" value="4OH_2_O_val_ald"/>
    <property type="match status" value="1"/>
</dbReference>
<dbReference type="GO" id="GO:0008701">
    <property type="term" value="F:4-hydroxy-2-oxovalerate aldolase activity"/>
    <property type="evidence" value="ECO:0007669"/>
    <property type="project" value="UniProtKB-UniRule"/>
</dbReference>
<evidence type="ECO:0000256" key="6">
    <source>
        <dbReference type="ARBA" id="ARBA00023518"/>
    </source>
</evidence>
<organism evidence="10 11">
    <name type="scientific">Pseudosporangium ferrugineum</name>
    <dbReference type="NCBI Taxonomy" id="439699"/>
    <lineage>
        <taxon>Bacteria</taxon>
        <taxon>Bacillati</taxon>
        <taxon>Actinomycetota</taxon>
        <taxon>Actinomycetes</taxon>
        <taxon>Micromonosporales</taxon>
        <taxon>Micromonosporaceae</taxon>
        <taxon>Pseudosporangium</taxon>
    </lineage>
</organism>
<keyword evidence="2 7" id="KW-0479">Metal-binding</keyword>
<evidence type="ECO:0000256" key="4">
    <source>
        <dbReference type="ARBA" id="ARBA00023211"/>
    </source>
</evidence>
<dbReference type="Gene3D" id="1.10.8.60">
    <property type="match status" value="1"/>
</dbReference>
<reference evidence="10 11" key="1">
    <citation type="submission" date="2018-03" db="EMBL/GenBank/DDBJ databases">
        <title>Genomic Encyclopedia of Archaeal and Bacterial Type Strains, Phase II (KMG-II): from individual species to whole genera.</title>
        <authorList>
            <person name="Goeker M."/>
        </authorList>
    </citation>
    <scope>NUCLEOTIDE SEQUENCE [LARGE SCALE GENOMIC DNA]</scope>
    <source>
        <strain evidence="10 11">DSM 45348</strain>
    </source>
</reference>
<dbReference type="CDD" id="cd07943">
    <property type="entry name" value="DRE_TIM_HOA"/>
    <property type="match status" value="1"/>
</dbReference>
<dbReference type="GO" id="GO:0003852">
    <property type="term" value="F:2-isopropylmalate synthase activity"/>
    <property type="evidence" value="ECO:0007669"/>
    <property type="project" value="TreeGrafter"/>
</dbReference>
<evidence type="ECO:0000256" key="8">
    <source>
        <dbReference type="NCBIfam" id="TIGR03217"/>
    </source>
</evidence>
<evidence type="ECO:0000256" key="1">
    <source>
        <dbReference type="ARBA" id="ARBA00008944"/>
    </source>
</evidence>
<dbReference type="InterPro" id="IPR035685">
    <property type="entry name" value="DRE_TIM_HOA"/>
</dbReference>
<evidence type="ECO:0000256" key="2">
    <source>
        <dbReference type="ARBA" id="ARBA00022723"/>
    </source>
</evidence>
<comment type="catalytic activity">
    <reaction evidence="7">
        <text>(S)-4-hydroxy-2-oxopentanoate = acetaldehyde + pyruvate</text>
        <dbReference type="Rhea" id="RHEA:22624"/>
        <dbReference type="ChEBI" id="CHEBI:15343"/>
        <dbReference type="ChEBI" id="CHEBI:15361"/>
        <dbReference type="ChEBI" id="CHEBI:73143"/>
        <dbReference type="EC" id="4.1.3.39"/>
    </reaction>
</comment>
<evidence type="ECO:0000256" key="3">
    <source>
        <dbReference type="ARBA" id="ARBA00022797"/>
    </source>
</evidence>
<feature type="binding site" evidence="7">
    <location>
        <position position="197"/>
    </location>
    <ligand>
        <name>Mn(2+)</name>
        <dbReference type="ChEBI" id="CHEBI:29035"/>
    </ligand>
</feature>
<feature type="site" description="Transition state stabilizer" evidence="7">
    <location>
        <position position="13"/>
    </location>
</feature>
<dbReference type="PANTHER" id="PTHR10277">
    <property type="entry name" value="HOMOCITRATE SYNTHASE-RELATED"/>
    <property type="match status" value="1"/>
</dbReference>